<dbReference type="AlphaFoldDB" id="A0A482XS75"/>
<dbReference type="GO" id="GO:0004322">
    <property type="term" value="F:ferroxidase activity"/>
    <property type="evidence" value="ECO:0007669"/>
    <property type="project" value="UniProtKB-EC"/>
</dbReference>
<dbReference type="EC" id="1.16.3.1" evidence="6"/>
<sequence length="200" mass="23199">MSLMRIIGGSFVSFVENFSHRRLRSCTSLGRSNYHPECEQLINKQINLELGAAYFYCSLQHYYDRDDVGLPGFSTFFKHEAREELTHAQKLMQFQRERGGDLKLQDINAPLHRDWSHCESIAESLKVEKTITESLEKIAETADLNKDYYTNDFIISRFLPSQYKDIKFLASLLARIQMAEGNVGVLLIDQELARRKIIDK</sequence>
<gene>
    <name evidence="8" type="ORF">LSTR_LSTR003041</name>
</gene>
<reference evidence="8 9" key="1">
    <citation type="journal article" date="2017" name="Gigascience">
        <title>Genome sequence of the small brown planthopper, Laodelphax striatellus.</title>
        <authorList>
            <person name="Zhu J."/>
            <person name="Jiang F."/>
            <person name="Wang X."/>
            <person name="Yang P."/>
            <person name="Bao Y."/>
            <person name="Zhao W."/>
            <person name="Wang W."/>
            <person name="Lu H."/>
            <person name="Wang Q."/>
            <person name="Cui N."/>
            <person name="Li J."/>
            <person name="Chen X."/>
            <person name="Luo L."/>
            <person name="Yu J."/>
            <person name="Kang L."/>
            <person name="Cui F."/>
        </authorList>
    </citation>
    <scope>NUCLEOTIDE SEQUENCE [LARGE SCALE GENOMIC DNA]</scope>
    <source>
        <strain evidence="8">Lst14</strain>
    </source>
</reference>
<keyword evidence="4 5" id="KW-0408">Iron</keyword>
<feature type="domain" description="Ferritin-like diiron" evidence="7">
    <location>
        <begin position="32"/>
        <end position="180"/>
    </location>
</feature>
<evidence type="ECO:0000313" key="9">
    <source>
        <dbReference type="Proteomes" id="UP000291343"/>
    </source>
</evidence>
<dbReference type="GO" id="GO:0006826">
    <property type="term" value="P:iron ion transport"/>
    <property type="evidence" value="ECO:0007669"/>
    <property type="project" value="InterPro"/>
</dbReference>
<evidence type="ECO:0000256" key="1">
    <source>
        <dbReference type="ARBA" id="ARBA00007513"/>
    </source>
</evidence>
<evidence type="ECO:0000256" key="5">
    <source>
        <dbReference type="PIRSR" id="PIRSR601519-1"/>
    </source>
</evidence>
<dbReference type="Proteomes" id="UP000291343">
    <property type="component" value="Unassembled WGS sequence"/>
</dbReference>
<dbReference type="InterPro" id="IPR008331">
    <property type="entry name" value="Ferritin_DPS_dom"/>
</dbReference>
<feature type="binding site" evidence="5">
    <location>
        <position position="49"/>
    </location>
    <ligand>
        <name>Fe cation</name>
        <dbReference type="ChEBI" id="CHEBI:24875"/>
        <label>1</label>
    </ligand>
</feature>
<feature type="binding site" evidence="5">
    <location>
        <position position="84"/>
    </location>
    <ligand>
        <name>Fe cation</name>
        <dbReference type="ChEBI" id="CHEBI:24875"/>
        <label>1</label>
    </ligand>
</feature>
<dbReference type="SMR" id="A0A482XS75"/>
<keyword evidence="6" id="KW-0560">Oxidoreductase</keyword>
<dbReference type="InterPro" id="IPR009040">
    <property type="entry name" value="Ferritin-like_diiron"/>
</dbReference>
<dbReference type="PANTHER" id="PTHR11431">
    <property type="entry name" value="FERRITIN"/>
    <property type="match status" value="1"/>
</dbReference>
<evidence type="ECO:0000259" key="7">
    <source>
        <dbReference type="PROSITE" id="PS50905"/>
    </source>
</evidence>
<dbReference type="InterPro" id="IPR009078">
    <property type="entry name" value="Ferritin-like_SF"/>
</dbReference>
<protein>
    <recommendedName>
        <fullName evidence="6">Ferritin</fullName>
        <ecNumber evidence="6">1.16.3.1</ecNumber>
    </recommendedName>
</protein>
<dbReference type="Pfam" id="PF00210">
    <property type="entry name" value="Ferritin"/>
    <property type="match status" value="1"/>
</dbReference>
<dbReference type="InterPro" id="IPR001519">
    <property type="entry name" value="Ferritin"/>
</dbReference>
<comment type="caution">
    <text evidence="8">The sequence shown here is derived from an EMBL/GenBank/DDBJ whole genome shotgun (WGS) entry which is preliminary data.</text>
</comment>
<dbReference type="GO" id="GO:0008199">
    <property type="term" value="F:ferric iron binding"/>
    <property type="evidence" value="ECO:0007669"/>
    <property type="project" value="InterPro"/>
</dbReference>
<dbReference type="Gene3D" id="1.20.1260.10">
    <property type="match status" value="1"/>
</dbReference>
<comment type="catalytic activity">
    <reaction evidence="6">
        <text>4 Fe(2+) + O2 + 4 H(+) = 4 Fe(3+) + 2 H2O</text>
        <dbReference type="Rhea" id="RHEA:11148"/>
        <dbReference type="ChEBI" id="CHEBI:15377"/>
        <dbReference type="ChEBI" id="CHEBI:15378"/>
        <dbReference type="ChEBI" id="CHEBI:15379"/>
        <dbReference type="ChEBI" id="CHEBI:29033"/>
        <dbReference type="ChEBI" id="CHEBI:29034"/>
        <dbReference type="EC" id="1.16.3.1"/>
    </reaction>
</comment>
<dbReference type="SUPFAM" id="SSF47240">
    <property type="entry name" value="Ferritin-like"/>
    <property type="match status" value="1"/>
</dbReference>
<dbReference type="InParanoid" id="A0A482XS75"/>
<keyword evidence="9" id="KW-1185">Reference proteome</keyword>
<feature type="binding site" evidence="5">
    <location>
        <position position="87"/>
    </location>
    <ligand>
        <name>Fe cation</name>
        <dbReference type="ChEBI" id="CHEBI:24875"/>
        <label>1</label>
    </ligand>
</feature>
<keyword evidence="3 5" id="KW-0479">Metal-binding</keyword>
<dbReference type="GO" id="GO:0006879">
    <property type="term" value="P:intracellular iron ion homeostasis"/>
    <property type="evidence" value="ECO:0007669"/>
    <property type="project" value="UniProtKB-KW"/>
</dbReference>
<evidence type="ECO:0000313" key="8">
    <source>
        <dbReference type="EMBL" id="RZF48965.1"/>
    </source>
</evidence>
<dbReference type="PROSITE" id="PS50905">
    <property type="entry name" value="FERRITIN_LIKE"/>
    <property type="match status" value="1"/>
</dbReference>
<comment type="similarity">
    <text evidence="1 6">Belongs to the ferritin family.</text>
</comment>
<evidence type="ECO:0000256" key="6">
    <source>
        <dbReference type="RuleBase" id="RU361145"/>
    </source>
</evidence>
<dbReference type="PANTHER" id="PTHR11431:SF75">
    <property type="entry name" value="FERRITIN"/>
    <property type="match status" value="1"/>
</dbReference>
<evidence type="ECO:0000256" key="3">
    <source>
        <dbReference type="ARBA" id="ARBA00022723"/>
    </source>
</evidence>
<comment type="function">
    <text evidence="6">Stores iron in a soluble, non-toxic, readily available form. Important for iron homeostasis. Iron is taken up in the ferrous form and deposited as ferric hydroxides after oxidation.</text>
</comment>
<keyword evidence="2 6" id="KW-0409">Iron storage</keyword>
<dbReference type="STRING" id="195883.A0A482XS75"/>
<dbReference type="InterPro" id="IPR012347">
    <property type="entry name" value="Ferritin-like"/>
</dbReference>
<name>A0A482XS75_LAOST</name>
<evidence type="ECO:0000256" key="2">
    <source>
        <dbReference type="ARBA" id="ARBA00022434"/>
    </source>
</evidence>
<organism evidence="8 9">
    <name type="scientific">Laodelphax striatellus</name>
    <name type="common">Small brown planthopper</name>
    <name type="synonym">Delphax striatella</name>
    <dbReference type="NCBI Taxonomy" id="195883"/>
    <lineage>
        <taxon>Eukaryota</taxon>
        <taxon>Metazoa</taxon>
        <taxon>Ecdysozoa</taxon>
        <taxon>Arthropoda</taxon>
        <taxon>Hexapoda</taxon>
        <taxon>Insecta</taxon>
        <taxon>Pterygota</taxon>
        <taxon>Neoptera</taxon>
        <taxon>Paraneoptera</taxon>
        <taxon>Hemiptera</taxon>
        <taxon>Auchenorrhyncha</taxon>
        <taxon>Fulgoroidea</taxon>
        <taxon>Delphacidae</taxon>
        <taxon>Criomorphinae</taxon>
        <taxon>Laodelphax</taxon>
    </lineage>
</organism>
<feature type="binding site" evidence="5">
    <location>
        <position position="162"/>
    </location>
    <ligand>
        <name>Fe cation</name>
        <dbReference type="ChEBI" id="CHEBI:24875"/>
        <label>1</label>
    </ligand>
</feature>
<dbReference type="GO" id="GO:0005737">
    <property type="term" value="C:cytoplasm"/>
    <property type="evidence" value="ECO:0007669"/>
    <property type="project" value="TreeGrafter"/>
</dbReference>
<evidence type="ECO:0000256" key="4">
    <source>
        <dbReference type="ARBA" id="ARBA00023004"/>
    </source>
</evidence>
<dbReference type="OrthoDB" id="6618190at2759"/>
<accession>A0A482XS75</accession>
<feature type="binding site" evidence="5">
    <location>
        <position position="128"/>
    </location>
    <ligand>
        <name>Fe cation</name>
        <dbReference type="ChEBI" id="CHEBI:24875"/>
        <label>1</label>
    </ligand>
</feature>
<dbReference type="CDD" id="cd01056">
    <property type="entry name" value="Euk_Ferritin"/>
    <property type="match status" value="1"/>
</dbReference>
<dbReference type="EMBL" id="QKKF02000817">
    <property type="protein sequence ID" value="RZF48965.1"/>
    <property type="molecule type" value="Genomic_DNA"/>
</dbReference>
<dbReference type="GO" id="GO:0008198">
    <property type="term" value="F:ferrous iron binding"/>
    <property type="evidence" value="ECO:0007669"/>
    <property type="project" value="TreeGrafter"/>
</dbReference>
<proteinExistence type="inferred from homology"/>